<dbReference type="GeneID" id="79934912"/>
<keyword evidence="1" id="KW-0812">Transmembrane</keyword>
<feature type="transmembrane region" description="Helical" evidence="1">
    <location>
        <begin position="71"/>
        <end position="91"/>
    </location>
</feature>
<keyword evidence="1" id="KW-0472">Membrane</keyword>
<feature type="transmembrane region" description="Helical" evidence="1">
    <location>
        <begin position="12"/>
        <end position="35"/>
    </location>
</feature>
<comment type="caution">
    <text evidence="2">The sequence shown here is derived from an EMBL/GenBank/DDBJ whole genome shotgun (WGS) entry which is preliminary data.</text>
</comment>
<protein>
    <submittedName>
        <fullName evidence="2">Uncharacterized protein</fullName>
    </submittedName>
</protein>
<proteinExistence type="predicted"/>
<gene>
    <name evidence="2" type="ORF">IHE70_34965</name>
</gene>
<feature type="transmembrane region" description="Helical" evidence="1">
    <location>
        <begin position="41"/>
        <end position="62"/>
    </location>
</feature>
<name>A0A927QJ97_9ACTN</name>
<dbReference type="AlphaFoldDB" id="A0A927QJ97"/>
<evidence type="ECO:0000256" key="1">
    <source>
        <dbReference type="SAM" id="Phobius"/>
    </source>
</evidence>
<dbReference type="Proteomes" id="UP000661025">
    <property type="component" value="Unassembled WGS sequence"/>
</dbReference>
<feature type="transmembrane region" description="Helical" evidence="1">
    <location>
        <begin position="97"/>
        <end position="117"/>
    </location>
</feature>
<evidence type="ECO:0000313" key="3">
    <source>
        <dbReference type="Proteomes" id="UP000661025"/>
    </source>
</evidence>
<evidence type="ECO:0000313" key="2">
    <source>
        <dbReference type="EMBL" id="MBD9728291.1"/>
    </source>
</evidence>
<sequence>MQTLRVKSSLSGSGGPLLAGVAASVAGVGALLAFADTDSVLRGPFTLFFLLVAPGAAIGAALRGMEPFGRVVTSLAGAIAVNLLVAQGMIATHSWSVTGGITAVTVISSLVILPSLVRRRGARTERRRT</sequence>
<accession>A0A927QJ97</accession>
<keyword evidence="1" id="KW-1133">Transmembrane helix</keyword>
<organism evidence="2 3">
    <name type="scientific">Streptomyces caniscabiei</name>
    <dbReference type="NCBI Taxonomy" id="2746961"/>
    <lineage>
        <taxon>Bacteria</taxon>
        <taxon>Bacillati</taxon>
        <taxon>Actinomycetota</taxon>
        <taxon>Actinomycetes</taxon>
        <taxon>Kitasatosporales</taxon>
        <taxon>Streptomycetaceae</taxon>
        <taxon>Streptomyces</taxon>
    </lineage>
</organism>
<dbReference type="RefSeq" id="WP_192364649.1">
    <property type="nucleotide sequence ID" value="NZ_CP119182.1"/>
</dbReference>
<dbReference type="EMBL" id="JACYXT010000019">
    <property type="protein sequence ID" value="MBD9728291.1"/>
    <property type="molecule type" value="Genomic_DNA"/>
</dbReference>
<reference evidence="2" key="1">
    <citation type="submission" date="2020-09" db="EMBL/GenBank/DDBJ databases">
        <title>Streptomyces canutascabiei sp. nov., which causes potato common scab and is distributed across the world.</title>
        <authorList>
            <person name="Nguyen H.P."/>
            <person name="Weisberg A.J."/>
            <person name="Chang J.H."/>
            <person name="Clarke C.R."/>
        </authorList>
    </citation>
    <scope>NUCLEOTIDE SEQUENCE</scope>
    <source>
        <strain evidence="2">ID-01-6.2a</strain>
    </source>
</reference>